<dbReference type="GO" id="GO:0008483">
    <property type="term" value="F:transaminase activity"/>
    <property type="evidence" value="ECO:0007669"/>
    <property type="project" value="InterPro"/>
</dbReference>
<keyword evidence="6 7" id="KW-0627">Porphyrin biosynthesis</keyword>
<comment type="subunit">
    <text evidence="7">Homodimer.</text>
</comment>
<accession>A0A1U9NJI3</accession>
<dbReference type="STRING" id="1936003.STSP2_00889"/>
<dbReference type="Gene3D" id="3.90.1150.10">
    <property type="entry name" value="Aspartate Aminotransferase, domain 1"/>
    <property type="match status" value="1"/>
</dbReference>
<keyword evidence="7" id="KW-0963">Cytoplasm</keyword>
<comment type="subcellular location">
    <subcellularLocation>
        <location evidence="7">Cytoplasm</location>
    </subcellularLocation>
</comment>
<dbReference type="InterPro" id="IPR015421">
    <property type="entry name" value="PyrdxlP-dep_Trfase_major"/>
</dbReference>
<proteinExistence type="inferred from homology"/>
<dbReference type="PANTHER" id="PTHR43713">
    <property type="entry name" value="GLUTAMATE-1-SEMIALDEHYDE 2,1-AMINOMUTASE"/>
    <property type="match status" value="1"/>
</dbReference>
<protein>
    <recommendedName>
        <fullName evidence="7">Glutamate-1-semialdehyde 2,1-aminomutase</fullName>
        <shortName evidence="7">GSA</shortName>
        <ecNumber evidence="7">5.4.3.8</ecNumber>
    </recommendedName>
    <alternativeName>
        <fullName evidence="7">Glutamate-1-semialdehyde aminotransferase</fullName>
        <shortName evidence="7">GSA-AT</shortName>
    </alternativeName>
</protein>
<dbReference type="GO" id="GO:0030170">
    <property type="term" value="F:pyridoxal phosphate binding"/>
    <property type="evidence" value="ECO:0007669"/>
    <property type="project" value="InterPro"/>
</dbReference>
<dbReference type="GO" id="GO:0005737">
    <property type="term" value="C:cytoplasm"/>
    <property type="evidence" value="ECO:0007669"/>
    <property type="project" value="UniProtKB-SubCell"/>
</dbReference>
<name>A0A1U9NJI3_9BACT</name>
<keyword evidence="5 7" id="KW-0413">Isomerase</keyword>
<keyword evidence="4 7" id="KW-0663">Pyridoxal phosphate</keyword>
<dbReference type="NCBIfam" id="NF000818">
    <property type="entry name" value="PRK00062.1"/>
    <property type="match status" value="1"/>
</dbReference>
<dbReference type="UniPathway" id="UPA00251">
    <property type="reaction ID" value="UER00317"/>
</dbReference>
<evidence type="ECO:0000313" key="8">
    <source>
        <dbReference type="EMBL" id="AQT67740.1"/>
    </source>
</evidence>
<comment type="cofactor">
    <cofactor evidence="1 7">
        <name>pyridoxal 5'-phosphate</name>
        <dbReference type="ChEBI" id="CHEBI:597326"/>
    </cofactor>
</comment>
<dbReference type="NCBIfam" id="TIGR00713">
    <property type="entry name" value="hemL"/>
    <property type="match status" value="1"/>
</dbReference>
<dbReference type="GO" id="GO:0006782">
    <property type="term" value="P:protoporphyrinogen IX biosynthetic process"/>
    <property type="evidence" value="ECO:0007669"/>
    <property type="project" value="UniProtKB-UniRule"/>
</dbReference>
<keyword evidence="9" id="KW-1185">Reference proteome</keyword>
<organism evidence="8 9">
    <name type="scientific">Anaerohalosphaera lusitana</name>
    <dbReference type="NCBI Taxonomy" id="1936003"/>
    <lineage>
        <taxon>Bacteria</taxon>
        <taxon>Pseudomonadati</taxon>
        <taxon>Planctomycetota</taxon>
        <taxon>Phycisphaerae</taxon>
        <taxon>Sedimentisphaerales</taxon>
        <taxon>Anaerohalosphaeraceae</taxon>
        <taxon>Anaerohalosphaera</taxon>
    </lineage>
</organism>
<comment type="pathway">
    <text evidence="2">Porphyrin-containing compound metabolism; protoporphyrin-IX biosynthesis; 5-aminolevulinate from L-glutamyl-tRNA(Glu): step 2/2.</text>
</comment>
<dbReference type="GO" id="GO:0042286">
    <property type="term" value="F:glutamate-1-semialdehyde 2,1-aminomutase activity"/>
    <property type="evidence" value="ECO:0007669"/>
    <property type="project" value="UniProtKB-UniRule"/>
</dbReference>
<comment type="similarity">
    <text evidence="3 7">Belongs to the class-III pyridoxal-phosphate-dependent aminotransferase family. HemL subfamily.</text>
</comment>
<dbReference type="PANTHER" id="PTHR43713:SF3">
    <property type="entry name" value="GLUTAMATE-1-SEMIALDEHYDE 2,1-AMINOMUTASE 1, CHLOROPLASTIC-RELATED"/>
    <property type="match status" value="1"/>
</dbReference>
<dbReference type="Proteomes" id="UP000189674">
    <property type="component" value="Chromosome"/>
</dbReference>
<evidence type="ECO:0000256" key="6">
    <source>
        <dbReference type="ARBA" id="ARBA00023244"/>
    </source>
</evidence>
<dbReference type="InterPro" id="IPR015424">
    <property type="entry name" value="PyrdxlP-dep_Trfase"/>
</dbReference>
<dbReference type="EMBL" id="CP019791">
    <property type="protein sequence ID" value="AQT67740.1"/>
    <property type="molecule type" value="Genomic_DNA"/>
</dbReference>
<evidence type="ECO:0000256" key="1">
    <source>
        <dbReference type="ARBA" id="ARBA00001933"/>
    </source>
</evidence>
<dbReference type="FunFam" id="3.40.640.10:FF:000021">
    <property type="entry name" value="Glutamate-1-semialdehyde 2,1-aminomutase"/>
    <property type="match status" value="1"/>
</dbReference>
<dbReference type="CDD" id="cd00610">
    <property type="entry name" value="OAT_like"/>
    <property type="match status" value="1"/>
</dbReference>
<dbReference type="Gene3D" id="3.40.640.10">
    <property type="entry name" value="Type I PLP-dependent aspartate aminotransferase-like (Major domain)"/>
    <property type="match status" value="1"/>
</dbReference>
<gene>
    <name evidence="7 8" type="primary">hemL</name>
    <name evidence="8" type="ORF">STSP2_00889</name>
</gene>
<comment type="catalytic activity">
    <reaction evidence="7">
        <text>(S)-4-amino-5-oxopentanoate = 5-aminolevulinate</text>
        <dbReference type="Rhea" id="RHEA:14265"/>
        <dbReference type="ChEBI" id="CHEBI:57501"/>
        <dbReference type="ChEBI" id="CHEBI:356416"/>
        <dbReference type="EC" id="5.4.3.8"/>
    </reaction>
</comment>
<evidence type="ECO:0000256" key="5">
    <source>
        <dbReference type="ARBA" id="ARBA00023235"/>
    </source>
</evidence>
<dbReference type="InterPro" id="IPR015422">
    <property type="entry name" value="PyrdxlP-dep_Trfase_small"/>
</dbReference>
<dbReference type="HAMAP" id="MF_00375">
    <property type="entry name" value="HemL_aminotrans_3"/>
    <property type="match status" value="1"/>
</dbReference>
<evidence type="ECO:0000256" key="3">
    <source>
        <dbReference type="ARBA" id="ARBA00008981"/>
    </source>
</evidence>
<evidence type="ECO:0000256" key="2">
    <source>
        <dbReference type="ARBA" id="ARBA00004819"/>
    </source>
</evidence>
<reference evidence="9" key="1">
    <citation type="submission" date="2017-02" db="EMBL/GenBank/DDBJ databases">
        <title>Comparative genomics and description of representatives of a novel lineage of planctomycetes thriving in anoxic sediments.</title>
        <authorList>
            <person name="Spring S."/>
            <person name="Bunk B."/>
            <person name="Sproer C."/>
        </authorList>
    </citation>
    <scope>NUCLEOTIDE SEQUENCE [LARGE SCALE GENOMIC DNA]</scope>
    <source>
        <strain evidence="9">ST-NAGAB-D1</strain>
    </source>
</reference>
<feature type="modified residue" description="N6-(pyridoxal phosphate)lysine" evidence="7">
    <location>
        <position position="267"/>
    </location>
</feature>
<dbReference type="InterPro" id="IPR005814">
    <property type="entry name" value="Aminotrans_3"/>
</dbReference>
<evidence type="ECO:0000313" key="9">
    <source>
        <dbReference type="Proteomes" id="UP000189674"/>
    </source>
</evidence>
<dbReference type="KEGG" id="alus:STSP2_00889"/>
<evidence type="ECO:0000256" key="7">
    <source>
        <dbReference type="HAMAP-Rule" id="MF_00375"/>
    </source>
</evidence>
<sequence>MKLTTSKRLFRNAQKYIPGGVNSPVRALNAVGGQPIFIDKAKGPYLYDADGNRFIDYCLSWGPMILGHAYKPVLDAVRKTLGKGTSFGIPTEIETQLAKTIATAVPSIDKVRLVSSGTEAVMTAVRLARGTTDRDIIVKFIGCYHGHVDHMLVSAGSGLATFGSPSSPGVPDDFAKNTLLLPYNDLDAAKELFKKQGKNIAAVIIEPIAGNMGTIPPAEGFLEGLRTLCSKNKSMLIFDEVITGFRFTFSGVQKMLKVQPDLTCMGKIIGGGFPVGAVGGPAAVMDNLSPDGTIYQAGTLSGNPVCVSAGLATLQALKAEKPYKKLGDSGRKLADGIDEILTAKSIPHTINRMGGMFTLFFNDEPVTDYDGAAACDTKMYAKYFQHMTANGIYVPPSQFEANFLSTTHTDRHIEQTLKAVRSFEPK</sequence>
<dbReference type="EC" id="5.4.3.8" evidence="7"/>
<dbReference type="InterPro" id="IPR004639">
    <property type="entry name" value="4pyrrol_synth_GluAld_NH2Trfase"/>
</dbReference>
<dbReference type="Pfam" id="PF00202">
    <property type="entry name" value="Aminotran_3"/>
    <property type="match status" value="1"/>
</dbReference>
<dbReference type="SUPFAM" id="SSF53383">
    <property type="entry name" value="PLP-dependent transferases"/>
    <property type="match status" value="1"/>
</dbReference>
<evidence type="ECO:0000256" key="4">
    <source>
        <dbReference type="ARBA" id="ARBA00022898"/>
    </source>
</evidence>
<dbReference type="AlphaFoldDB" id="A0A1U9NJI3"/>